<gene>
    <name evidence="3" type="ORF">NF685_00570</name>
</gene>
<dbReference type="PANTHER" id="PTHR32060:SF30">
    <property type="entry name" value="CARBOXY-TERMINAL PROCESSING PROTEASE CTPA"/>
    <property type="match status" value="1"/>
</dbReference>
<evidence type="ECO:0000313" key="3">
    <source>
        <dbReference type="EMBL" id="MCO6158523.1"/>
    </source>
</evidence>
<accession>A0ABT1CCD9</accession>
<protein>
    <submittedName>
        <fullName evidence="3">S41 family peptidase</fullName>
    </submittedName>
</protein>
<feature type="signal peptide" evidence="1">
    <location>
        <begin position="1"/>
        <end position="24"/>
    </location>
</feature>
<dbReference type="RefSeq" id="WP_252848189.1">
    <property type="nucleotide sequence ID" value="NZ_BAPW01000035.1"/>
</dbReference>
<dbReference type="InterPro" id="IPR029045">
    <property type="entry name" value="ClpP/crotonase-like_dom_sf"/>
</dbReference>
<keyword evidence="1" id="KW-0732">Signal</keyword>
<dbReference type="InterPro" id="IPR005151">
    <property type="entry name" value="Tail-specific_protease"/>
</dbReference>
<dbReference type="PANTHER" id="PTHR32060">
    <property type="entry name" value="TAIL-SPECIFIC PROTEASE"/>
    <property type="match status" value="1"/>
</dbReference>
<reference evidence="3 4" key="1">
    <citation type="submission" date="2022-06" db="EMBL/GenBank/DDBJ databases">
        <title>Whole-genome of Asaia lannensis strain LMG 27011T.</title>
        <authorList>
            <person name="Sombolestani A."/>
        </authorList>
    </citation>
    <scope>NUCLEOTIDE SEQUENCE [LARGE SCALE GENOMIC DNA]</scope>
    <source>
        <strain evidence="3 4">NBRC 102526</strain>
    </source>
</reference>
<organism evidence="3 4">
    <name type="scientific">Asaia lannensis NBRC 102526</name>
    <dbReference type="NCBI Taxonomy" id="1307926"/>
    <lineage>
        <taxon>Bacteria</taxon>
        <taxon>Pseudomonadati</taxon>
        <taxon>Pseudomonadota</taxon>
        <taxon>Alphaproteobacteria</taxon>
        <taxon>Acetobacterales</taxon>
        <taxon>Acetobacteraceae</taxon>
        <taxon>Asaia</taxon>
    </lineage>
</organism>
<comment type="caution">
    <text evidence="3">The sequence shown here is derived from an EMBL/GenBank/DDBJ whole genome shotgun (WGS) entry which is preliminary data.</text>
</comment>
<name>A0ABT1CCD9_9PROT</name>
<dbReference type="Proteomes" id="UP001523401">
    <property type="component" value="Unassembled WGS sequence"/>
</dbReference>
<feature type="chain" id="PRO_5046270237" evidence="1">
    <location>
        <begin position="25"/>
        <end position="458"/>
    </location>
</feature>
<dbReference type="SUPFAM" id="SSF52096">
    <property type="entry name" value="ClpP/crotonase"/>
    <property type="match status" value="1"/>
</dbReference>
<feature type="domain" description="Tail specific protease" evidence="2">
    <location>
        <begin position="233"/>
        <end position="435"/>
    </location>
</feature>
<evidence type="ECO:0000256" key="1">
    <source>
        <dbReference type="SAM" id="SignalP"/>
    </source>
</evidence>
<dbReference type="EMBL" id="JAMXQU010000001">
    <property type="protein sequence ID" value="MCO6158523.1"/>
    <property type="molecule type" value="Genomic_DNA"/>
</dbReference>
<keyword evidence="4" id="KW-1185">Reference proteome</keyword>
<dbReference type="Gene3D" id="3.90.226.10">
    <property type="entry name" value="2-enoyl-CoA Hydratase, Chain A, domain 1"/>
    <property type="match status" value="1"/>
</dbReference>
<evidence type="ECO:0000259" key="2">
    <source>
        <dbReference type="Pfam" id="PF03572"/>
    </source>
</evidence>
<sequence>MISRRKALAGTIAALASASGGASARGGYTRLSSENLREDLDAIWLTLHEISPNPFQSSEAGTVENLYRQIRARITSPTYVRDAWMTIAPLLGALNDGHVALGFPGLMNKAPHYFPVTFTVDELSGNLIVEHDRSGILPPGTHVLYIENISAAEYLDTTTRAFGGQTSALIRSRVSRTGAWTSAALFGVKAAYLLRWRDRAGIEHESLVPAPSTAQSLPHTPPYSFRWAANDVGLIEYRRCEDLSRFRAFLDESFTTLQLKSAKALIIDIRRNSGGDSELANWLWCYAQSRPFKQFGGKIVRSNAIIKADYGQGKYTRYYGPKAWSAPIGEVISFTEGPSDGLVSPKPLPCRFSGPVYLLISPATFSSGMACALAAKDYGLATIIGQETGEPATGSGLLYKFHIPNIGFPVYLTTARFLAPKLRPSHQGVVPDIIVPSNTVYDLFANRDTALEKALTLI</sequence>
<dbReference type="Pfam" id="PF03572">
    <property type="entry name" value="Peptidase_S41"/>
    <property type="match status" value="1"/>
</dbReference>
<evidence type="ECO:0000313" key="4">
    <source>
        <dbReference type="Proteomes" id="UP001523401"/>
    </source>
</evidence>
<proteinExistence type="predicted"/>